<sequence>MTDQEQVQQVLLLDREWERQQIRSFTLWINFHLKRVGLHIDDITTDLRDGRMLHHLLEVISGDKLSPSEKKNHRVHQINNVNRCLEFIAKKGVKLAGIGSEEIVDGNLKMTLGCIWVIILRFAIQISDELGKHDGLLLWVKKKTEGYRGVNVTNFTSSFKDGLAFNALIHRHRPELLNYDVLQKENDAENLTQAFDIADKALGIPRMLDVEDTRTAPDPKSVMTYISAFYHEFSKNQLADSAARRINRVLDTNEENAKKIQDYERISSDLLEWINKKIDDFKESGPEDQQLDQLLERVNDINKYRKDEKPPRAKEKAELENLISSIKTRMHLQKRPDFVPMEGHSIKDVHKAWDNLNHFEKTLLDRLYLNIQRLYYIEHIIKKFYYKCDQQDNWMKGRLDSLKVDVSNFLMPEISALKRKHIELTNDIETREPRLKLISNLHEKLTELNCHQLDSVNARHSKIMSDWKQLKEAHTEFSEKLSQREKFLLDLDNLKQLYAQKASELVVYLDIAIEDLNDTYHVNTVSEAEDLQKELNQFVSTISENEKKLTEAAELEEKIRESSDPTNLYCSINVSDLQSKLQQVKDAVEARRSALSSENNNQNRNDNLRKDFAKLANEIEEFKNQRIQEIQATTQGSVTLEDNLAVLKKIAQNIDSFYKEKSPLLESMGKSMQEYQIFHNTYTSHTLESINADYQSLFDLIASSINEVENQIIVRDESNITEQQVKDYRKCFDYFDKERLNFLGYPDFRNFLVSLEYNVTEGEPTAEREFQRILKKVDSDNYGKVTFNNFLNFVAAESKHSDSAEEIIESFRALAGGRDYITPELIRQHMPQKAENIISKMSPSSDPSAPAGALDFKSFAATLYGESEL</sequence>
<dbReference type="Pfam" id="PF08726">
    <property type="entry name" value="EFhand_Ca_insen"/>
    <property type="match status" value="1"/>
</dbReference>
<dbReference type="SMART" id="SM00054">
    <property type="entry name" value="EFh"/>
    <property type="match status" value="2"/>
</dbReference>
<keyword evidence="5" id="KW-0175">Coiled coil</keyword>
<dbReference type="CDD" id="cd21214">
    <property type="entry name" value="CH_ACTN_rpt1"/>
    <property type="match status" value="1"/>
</dbReference>
<dbReference type="InterPro" id="IPR002017">
    <property type="entry name" value="Spectrin_repeat"/>
</dbReference>
<accession>A0A6B2FZ50</accession>
<dbReference type="Gene3D" id="1.10.418.10">
    <property type="entry name" value="Calponin-like domain"/>
    <property type="match status" value="2"/>
</dbReference>
<dbReference type="CDD" id="cd00176">
    <property type="entry name" value="SPEC"/>
    <property type="match status" value="1"/>
</dbReference>
<dbReference type="SUPFAM" id="SSF46966">
    <property type="entry name" value="Spectrin repeat"/>
    <property type="match status" value="4"/>
</dbReference>
<name>A0A6B2FZ50_HENSL</name>
<dbReference type="SMART" id="SM00033">
    <property type="entry name" value="CH"/>
    <property type="match status" value="2"/>
</dbReference>
<dbReference type="InterPro" id="IPR002048">
    <property type="entry name" value="EF_hand_dom"/>
</dbReference>
<dbReference type="SMART" id="SM01184">
    <property type="entry name" value="efhand_Ca_insen"/>
    <property type="match status" value="1"/>
</dbReference>
<dbReference type="InterPro" id="IPR001715">
    <property type="entry name" value="CH_dom"/>
</dbReference>
<evidence type="ECO:0000259" key="6">
    <source>
        <dbReference type="PROSITE" id="PS50021"/>
    </source>
</evidence>
<proteinExistence type="predicted"/>
<feature type="domain" description="Calponin-homology (CH)" evidence="6">
    <location>
        <begin position="19"/>
        <end position="123"/>
    </location>
</feature>
<feature type="coiled-coil region" evidence="5">
    <location>
        <begin position="585"/>
        <end position="625"/>
    </location>
</feature>
<dbReference type="Pfam" id="PF13499">
    <property type="entry name" value="EF-hand_7"/>
    <property type="match status" value="1"/>
</dbReference>
<dbReference type="FunFam" id="1.10.238.10:FF:000004">
    <property type="entry name" value="Actinin alpha 1"/>
    <property type="match status" value="1"/>
</dbReference>
<dbReference type="PROSITE" id="PS50021">
    <property type="entry name" value="CH"/>
    <property type="match status" value="2"/>
</dbReference>
<dbReference type="InterPro" id="IPR014837">
    <property type="entry name" value="EF-hand_Ca_insen"/>
</dbReference>
<evidence type="ECO:0000256" key="2">
    <source>
        <dbReference type="ARBA" id="ARBA00022737"/>
    </source>
</evidence>
<dbReference type="SMART" id="SM00150">
    <property type="entry name" value="SPEC"/>
    <property type="match status" value="2"/>
</dbReference>
<dbReference type="InterPro" id="IPR036872">
    <property type="entry name" value="CH_dom_sf"/>
</dbReference>
<dbReference type="FunFam" id="1.10.418.10:FF:000036">
    <property type="entry name" value="Actinin alpha 1"/>
    <property type="match status" value="1"/>
</dbReference>
<feature type="domain" description="EF-hand" evidence="7">
    <location>
        <begin position="765"/>
        <end position="800"/>
    </location>
</feature>
<dbReference type="InterPro" id="IPR011992">
    <property type="entry name" value="EF-hand-dom_pair"/>
</dbReference>
<dbReference type="InterPro" id="IPR018159">
    <property type="entry name" value="Spectrin/alpha-actinin"/>
</dbReference>
<dbReference type="PANTHER" id="PTHR11915">
    <property type="entry name" value="SPECTRIN/FILAMIN RELATED CYTOSKELETAL PROTEIN"/>
    <property type="match status" value="1"/>
</dbReference>
<keyword evidence="1" id="KW-0479">Metal-binding</keyword>
<dbReference type="SUPFAM" id="SSF47473">
    <property type="entry name" value="EF-hand"/>
    <property type="match status" value="1"/>
</dbReference>
<feature type="domain" description="EF-hand" evidence="7">
    <location>
        <begin position="723"/>
        <end position="758"/>
    </location>
</feature>
<evidence type="ECO:0000256" key="1">
    <source>
        <dbReference type="ARBA" id="ARBA00022723"/>
    </source>
</evidence>
<dbReference type="GO" id="GO:0005509">
    <property type="term" value="F:calcium ion binding"/>
    <property type="evidence" value="ECO:0007669"/>
    <property type="project" value="InterPro"/>
</dbReference>
<dbReference type="EMBL" id="GHBP01000005">
    <property type="protein sequence ID" value="NDJ92082.1"/>
    <property type="molecule type" value="Transcribed_RNA"/>
</dbReference>
<evidence type="ECO:0000256" key="4">
    <source>
        <dbReference type="ARBA" id="ARBA00023203"/>
    </source>
</evidence>
<dbReference type="FunFam" id="1.10.418.10:FF:000001">
    <property type="entry name" value="Actinin alpha 1"/>
    <property type="match status" value="1"/>
</dbReference>
<keyword evidence="4" id="KW-0009">Actin-binding</keyword>
<evidence type="ECO:0000259" key="7">
    <source>
        <dbReference type="PROSITE" id="PS50222"/>
    </source>
</evidence>
<keyword evidence="3" id="KW-0106">Calcium</keyword>
<dbReference type="GO" id="GO:0003779">
    <property type="term" value="F:actin binding"/>
    <property type="evidence" value="ECO:0007669"/>
    <property type="project" value="UniProtKB-KW"/>
</dbReference>
<dbReference type="Pfam" id="PF00435">
    <property type="entry name" value="Spectrin"/>
    <property type="match status" value="2"/>
</dbReference>
<evidence type="ECO:0000256" key="3">
    <source>
        <dbReference type="ARBA" id="ARBA00022837"/>
    </source>
</evidence>
<keyword evidence="2" id="KW-0677">Repeat</keyword>
<organism evidence="8">
    <name type="scientific">Henneguya salminicola</name>
    <name type="common">Myxosporean</name>
    <dbReference type="NCBI Taxonomy" id="69463"/>
    <lineage>
        <taxon>Eukaryota</taxon>
        <taxon>Metazoa</taxon>
        <taxon>Cnidaria</taxon>
        <taxon>Myxozoa</taxon>
        <taxon>Myxosporea</taxon>
        <taxon>Bivalvulida</taxon>
        <taxon>Platysporina</taxon>
        <taxon>Myxobolidae</taxon>
        <taxon>Henneguya</taxon>
    </lineage>
</organism>
<protein>
    <submittedName>
        <fullName evidence="8">Alpha-actinin-1 (Trinotate prediction)</fullName>
    </submittedName>
</protein>
<dbReference type="PROSITE" id="PS50222">
    <property type="entry name" value="EF_HAND_2"/>
    <property type="match status" value="2"/>
</dbReference>
<dbReference type="Gene3D" id="1.10.238.10">
    <property type="entry name" value="EF-hand"/>
    <property type="match status" value="2"/>
</dbReference>
<dbReference type="Gene3D" id="1.20.58.60">
    <property type="match status" value="4"/>
</dbReference>
<dbReference type="AlphaFoldDB" id="A0A6B2FZ50"/>
<evidence type="ECO:0000313" key="8">
    <source>
        <dbReference type="EMBL" id="NDJ92082.1"/>
    </source>
</evidence>
<feature type="domain" description="Calponin-homology (CH)" evidence="6">
    <location>
        <begin position="130"/>
        <end position="234"/>
    </location>
</feature>
<dbReference type="Pfam" id="PF00307">
    <property type="entry name" value="CH"/>
    <property type="match status" value="2"/>
</dbReference>
<evidence type="ECO:0000256" key="5">
    <source>
        <dbReference type="SAM" id="Coils"/>
    </source>
</evidence>
<dbReference type="OrthoDB" id="18853at2759"/>
<reference evidence="8" key="1">
    <citation type="submission" date="2018-11" db="EMBL/GenBank/DDBJ databases">
        <title>Henneguya salminicola genome and transcriptome.</title>
        <authorList>
            <person name="Yahalomi D."/>
            <person name="Atkinson S.D."/>
            <person name="Neuhof M."/>
            <person name="Chang E.S."/>
            <person name="Philippe H."/>
            <person name="Cartwright P."/>
            <person name="Bartholomew J.L."/>
            <person name="Huchon D."/>
        </authorList>
    </citation>
    <scope>NUCLEOTIDE SEQUENCE</scope>
    <source>
        <strain evidence="8">Hz1</strain>
        <tissue evidence="8">Whole</tissue>
    </source>
</reference>
<dbReference type="SUPFAM" id="SSF47576">
    <property type="entry name" value="Calponin-homology domain, CH-domain"/>
    <property type="match status" value="1"/>
</dbReference>